<keyword evidence="9" id="KW-1185">Reference proteome</keyword>
<evidence type="ECO:0000313" key="7">
    <source>
        <dbReference type="EMBL" id="KAF0686343.1"/>
    </source>
</evidence>
<sequence length="416" mass="47587">MEKTKFSAVFIHGMFGWGMKTPMFNTAMYYWPVKSLDLTNANYHVVEVGVVSSDHDRACEAFYQLKGGRVDYGKDHSEQKGHARYGATYDNPMHPEWSEENPVHLIGHSFGGTTAIELYQLLCVDFFRVGSNHKWVKSIISIAAPLSGATLSPMLGSTMDAPTGFNTISYLLLCTSITLHKFQEQFPFLQGLYETRMSQWSDSIKWPSLYNTDVKPYNSDDLVFTNAHPKHRLERNKHLVHMDKIHLFSIVTSMKPEVSFPIVDLLGICLMFAMWKMRKSKVWASVLAFALVKRWQKKDWASGSIFLGWLVSRHAKQSDAGLFRGFNKDHWEVTDGVVNSYSMICPRRSESVSAGMQKIPSHVSIDMANEEPSEMAKGQWHVYRVDKNHLCGTQFDQDAAELYLRLFRMLNEISRD</sequence>
<keyword evidence="3" id="KW-0732">Signal</keyword>
<keyword evidence="4" id="KW-0378">Hydrolase</keyword>
<evidence type="ECO:0000256" key="2">
    <source>
        <dbReference type="ARBA" id="ARBA00022525"/>
    </source>
</evidence>
<organism evidence="8 9">
    <name type="scientific">Aphanomyces stellatus</name>
    <dbReference type="NCBI Taxonomy" id="120398"/>
    <lineage>
        <taxon>Eukaryota</taxon>
        <taxon>Sar</taxon>
        <taxon>Stramenopiles</taxon>
        <taxon>Oomycota</taxon>
        <taxon>Saprolegniomycetes</taxon>
        <taxon>Saprolegniales</taxon>
        <taxon>Verrucalvaceae</taxon>
        <taxon>Aphanomyces</taxon>
    </lineage>
</organism>
<dbReference type="PANTHER" id="PTHR34043">
    <property type="entry name" value="ALPHA/BETA-HYDROLASES SUPERFAMILY PROTEIN"/>
    <property type="match status" value="1"/>
</dbReference>
<evidence type="ECO:0000256" key="4">
    <source>
        <dbReference type="ARBA" id="ARBA00022801"/>
    </source>
</evidence>
<dbReference type="InterPro" id="IPR029058">
    <property type="entry name" value="AB_hydrolase_fold"/>
</dbReference>
<comment type="subcellular location">
    <subcellularLocation>
        <location evidence="1">Secreted</location>
    </subcellularLocation>
</comment>
<evidence type="ECO:0000256" key="1">
    <source>
        <dbReference type="ARBA" id="ARBA00004613"/>
    </source>
</evidence>
<evidence type="ECO:0000313" key="8">
    <source>
        <dbReference type="EMBL" id="VFT98514.1"/>
    </source>
</evidence>
<name>A0A485LJY0_9STRA</name>
<dbReference type="Pfam" id="PF24708">
    <property type="entry name" value="Lip_C"/>
    <property type="match status" value="1"/>
</dbReference>
<accession>A0A485LJY0</accession>
<dbReference type="GO" id="GO:0005576">
    <property type="term" value="C:extracellular region"/>
    <property type="evidence" value="ECO:0007669"/>
    <property type="project" value="UniProtKB-SubCell"/>
</dbReference>
<dbReference type="Proteomes" id="UP000332933">
    <property type="component" value="Unassembled WGS sequence"/>
</dbReference>
<dbReference type="GO" id="GO:0006629">
    <property type="term" value="P:lipid metabolic process"/>
    <property type="evidence" value="ECO:0007669"/>
    <property type="project" value="UniProtKB-KW"/>
</dbReference>
<gene>
    <name evidence="8" type="primary">Aste57867_21845</name>
    <name evidence="7" type="ORF">As57867_021776</name>
    <name evidence="8" type="ORF">ASTE57867_21845</name>
</gene>
<evidence type="ECO:0000256" key="3">
    <source>
        <dbReference type="ARBA" id="ARBA00022729"/>
    </source>
</evidence>
<proteinExistence type="predicted"/>
<protein>
    <submittedName>
        <fullName evidence="8">Aste57867_21845 protein</fullName>
    </submittedName>
</protein>
<dbReference type="Gene3D" id="3.40.50.1820">
    <property type="entry name" value="alpha/beta hydrolase"/>
    <property type="match status" value="1"/>
</dbReference>
<reference evidence="7" key="2">
    <citation type="submission" date="2019-06" db="EMBL/GenBank/DDBJ databases">
        <title>Genomics analysis of Aphanomyces spp. identifies a new class of oomycete effector associated with host adaptation.</title>
        <authorList>
            <person name="Gaulin E."/>
        </authorList>
    </citation>
    <scope>NUCLEOTIDE SEQUENCE</scope>
    <source>
        <strain evidence="7">CBS 578.67</strain>
    </source>
</reference>
<evidence type="ECO:0000259" key="6">
    <source>
        <dbReference type="Pfam" id="PF24708"/>
    </source>
</evidence>
<dbReference type="EMBL" id="CAADRA010007034">
    <property type="protein sequence ID" value="VFT98514.1"/>
    <property type="molecule type" value="Genomic_DNA"/>
</dbReference>
<dbReference type="GO" id="GO:0016787">
    <property type="term" value="F:hydrolase activity"/>
    <property type="evidence" value="ECO:0007669"/>
    <property type="project" value="UniProtKB-KW"/>
</dbReference>
<dbReference type="PANTHER" id="PTHR34043:SF3">
    <property type="entry name" value="ALPHA_BETA-HYDROLASES SUPERFAMILY PROTEIN"/>
    <property type="match status" value="1"/>
</dbReference>
<keyword evidence="2" id="KW-0964">Secreted</keyword>
<feature type="domain" description="Lipase-like C-terminal" evidence="6">
    <location>
        <begin position="8"/>
        <end position="122"/>
    </location>
</feature>
<dbReference type="AlphaFoldDB" id="A0A485LJY0"/>
<reference evidence="8 9" key="1">
    <citation type="submission" date="2019-03" db="EMBL/GenBank/DDBJ databases">
        <authorList>
            <person name="Gaulin E."/>
            <person name="Dumas B."/>
        </authorList>
    </citation>
    <scope>NUCLEOTIDE SEQUENCE [LARGE SCALE GENOMIC DNA]</scope>
    <source>
        <strain evidence="8">CBS 568.67</strain>
    </source>
</reference>
<dbReference type="EMBL" id="VJMH01007008">
    <property type="protein sequence ID" value="KAF0686343.1"/>
    <property type="molecule type" value="Genomic_DNA"/>
</dbReference>
<evidence type="ECO:0000256" key="5">
    <source>
        <dbReference type="ARBA" id="ARBA00023098"/>
    </source>
</evidence>
<dbReference type="InterPro" id="IPR056304">
    <property type="entry name" value="Lip-like_C"/>
</dbReference>
<evidence type="ECO:0000313" key="9">
    <source>
        <dbReference type="Proteomes" id="UP000332933"/>
    </source>
</evidence>
<dbReference type="SUPFAM" id="SSF53474">
    <property type="entry name" value="alpha/beta-Hydrolases"/>
    <property type="match status" value="1"/>
</dbReference>
<keyword evidence="5" id="KW-0443">Lipid metabolism</keyword>
<dbReference type="OrthoDB" id="206848at2759"/>